<dbReference type="PIRSF" id="PIRSF006305">
    <property type="entry name" value="Maf"/>
    <property type="match status" value="1"/>
</dbReference>
<dbReference type="KEGG" id="dsf:UWK_00050"/>
<comment type="catalytic activity">
    <reaction evidence="4">
        <text>dTTP + H2O = dTMP + diphosphate + H(+)</text>
        <dbReference type="Rhea" id="RHEA:28534"/>
        <dbReference type="ChEBI" id="CHEBI:15377"/>
        <dbReference type="ChEBI" id="CHEBI:15378"/>
        <dbReference type="ChEBI" id="CHEBI:33019"/>
        <dbReference type="ChEBI" id="CHEBI:37568"/>
        <dbReference type="ChEBI" id="CHEBI:63528"/>
        <dbReference type="EC" id="3.6.1.9"/>
    </reaction>
</comment>
<dbReference type="NCBIfam" id="TIGR00172">
    <property type="entry name" value="maf"/>
    <property type="match status" value="1"/>
</dbReference>
<dbReference type="InterPro" id="IPR029001">
    <property type="entry name" value="ITPase-like_fam"/>
</dbReference>
<dbReference type="PANTHER" id="PTHR43213">
    <property type="entry name" value="BIFUNCTIONAL DTTP/UTP PYROPHOSPHATASE/METHYLTRANSFERASE PROTEIN-RELATED"/>
    <property type="match status" value="1"/>
</dbReference>
<evidence type="ECO:0000256" key="2">
    <source>
        <dbReference type="ARBA" id="ARBA00022801"/>
    </source>
</evidence>
<name>M1NZF1_DESSD</name>
<reference evidence="6" key="1">
    <citation type="journal article" date="2013" name="Stand. Genomic Sci.">
        <title>Complete genome sequence of Desulfocapsa sulfexigens, a marine deltaproteobacterium specialized in disproportionating inorganic sulfur compounds.</title>
        <authorList>
            <person name="Finster K.W."/>
            <person name="Kjeldsen K.U."/>
            <person name="Kube M."/>
            <person name="Reinhardt R."/>
            <person name="Mussmann M."/>
            <person name="Amann R."/>
            <person name="Schreiber L."/>
        </authorList>
    </citation>
    <scope>NUCLEOTIDE SEQUENCE [LARGE SCALE GENOMIC DNA]</scope>
    <source>
        <strain evidence="6">DSM 10523 / SB164P1</strain>
    </source>
</reference>
<sequence length="198" mass="22139">MSRLFTCAEEIILASGSPRRRAYLEELGVFSRAVSADIEERKYPAETSVSYIERLAREKAGYVAERYPGFWIVAADTVVCLDDMVLEKPVNEDDAVDMLLRLSGREHIVRTAVCLQNQAKSVCDTSLVSTGVSFWEVTEEMIRAYVRTGEPMDKAGSYGIQGKGAFMVREIHGSYSNVVGLPLYEFLGMLCRYKLLGN</sequence>
<dbReference type="GO" id="GO:0036218">
    <property type="term" value="F:dTTP diphosphatase activity"/>
    <property type="evidence" value="ECO:0007669"/>
    <property type="project" value="RHEA"/>
</dbReference>
<organism evidence="5 6">
    <name type="scientific">Desulfocapsa sulfexigens (strain DSM 10523 / SB164P1)</name>
    <dbReference type="NCBI Taxonomy" id="1167006"/>
    <lineage>
        <taxon>Bacteria</taxon>
        <taxon>Pseudomonadati</taxon>
        <taxon>Thermodesulfobacteriota</taxon>
        <taxon>Desulfobulbia</taxon>
        <taxon>Desulfobulbales</taxon>
        <taxon>Desulfocapsaceae</taxon>
        <taxon>Desulfocapsa</taxon>
    </lineage>
</organism>
<evidence type="ECO:0000256" key="1">
    <source>
        <dbReference type="ARBA" id="ARBA00001968"/>
    </source>
</evidence>
<comment type="function">
    <text evidence="4">Nucleoside triphosphate pyrophosphatase that hydrolyzes dTTP and UTP. May have a dual role in cell division arrest and in preventing the incorporation of modified nucleotides into cellular nucleic acids.</text>
</comment>
<dbReference type="GO" id="GO:0009117">
    <property type="term" value="P:nucleotide metabolic process"/>
    <property type="evidence" value="ECO:0007669"/>
    <property type="project" value="UniProtKB-KW"/>
</dbReference>
<feature type="site" description="Important for substrate specificity" evidence="4">
    <location>
        <position position="161"/>
    </location>
</feature>
<dbReference type="eggNOG" id="COG0424">
    <property type="taxonomic scope" value="Bacteria"/>
</dbReference>
<evidence type="ECO:0000313" key="5">
    <source>
        <dbReference type="EMBL" id="AGF76638.1"/>
    </source>
</evidence>
<feature type="site" description="Important for substrate specificity" evidence="4">
    <location>
        <position position="19"/>
    </location>
</feature>
<dbReference type="PANTHER" id="PTHR43213:SF5">
    <property type="entry name" value="BIFUNCTIONAL DTTP_UTP PYROPHOSPHATASE_METHYLTRANSFERASE PROTEIN-RELATED"/>
    <property type="match status" value="1"/>
</dbReference>
<comment type="cofactor">
    <cofactor evidence="1 4">
        <name>a divalent metal cation</name>
        <dbReference type="ChEBI" id="CHEBI:60240"/>
    </cofactor>
</comment>
<keyword evidence="6" id="KW-1185">Reference proteome</keyword>
<dbReference type="PATRIC" id="fig|1167006.5.peg.51"/>
<evidence type="ECO:0000256" key="3">
    <source>
        <dbReference type="ARBA" id="ARBA00023080"/>
    </source>
</evidence>
<feature type="active site" description="Proton acceptor" evidence="4">
    <location>
        <position position="76"/>
    </location>
</feature>
<dbReference type="Gene3D" id="3.90.950.10">
    <property type="match status" value="1"/>
</dbReference>
<dbReference type="SUPFAM" id="SSF52972">
    <property type="entry name" value="ITPase-like"/>
    <property type="match status" value="1"/>
</dbReference>
<protein>
    <recommendedName>
        <fullName evidence="4">dTTP/UTP pyrophosphatase</fullName>
        <shortName evidence="4">dTTPase/UTPase</shortName>
        <ecNumber evidence="4">3.6.1.9</ecNumber>
    </recommendedName>
    <alternativeName>
        <fullName evidence="4">Nucleoside triphosphate pyrophosphatase</fullName>
    </alternativeName>
    <alternativeName>
        <fullName evidence="4">Nucleotide pyrophosphatase</fullName>
        <shortName evidence="4">Nucleotide PPase</shortName>
    </alternativeName>
</protein>
<dbReference type="OrthoDB" id="9807767at2"/>
<comment type="caution">
    <text evidence="4">Lacks conserved residue(s) required for the propagation of feature annotation.</text>
</comment>
<keyword evidence="2 4" id="KW-0378">Hydrolase</keyword>
<proteinExistence type="inferred from homology"/>
<dbReference type="EMBL" id="CP003985">
    <property type="protein sequence ID" value="AGF76638.1"/>
    <property type="molecule type" value="Genomic_DNA"/>
</dbReference>
<keyword evidence="3 4" id="KW-0546">Nucleotide metabolism</keyword>
<comment type="similarity">
    <text evidence="4">Belongs to the Maf family. YhdE subfamily.</text>
</comment>
<dbReference type="AlphaFoldDB" id="M1NZF1"/>
<dbReference type="Proteomes" id="UP000011721">
    <property type="component" value="Chromosome"/>
</dbReference>
<dbReference type="HOGENOM" id="CLU_040416_2_1_7"/>
<evidence type="ECO:0000313" key="6">
    <source>
        <dbReference type="Proteomes" id="UP000011721"/>
    </source>
</evidence>
<comment type="catalytic activity">
    <reaction evidence="4">
        <text>UTP + H2O = UMP + diphosphate + H(+)</text>
        <dbReference type="Rhea" id="RHEA:29395"/>
        <dbReference type="ChEBI" id="CHEBI:15377"/>
        <dbReference type="ChEBI" id="CHEBI:15378"/>
        <dbReference type="ChEBI" id="CHEBI:33019"/>
        <dbReference type="ChEBI" id="CHEBI:46398"/>
        <dbReference type="ChEBI" id="CHEBI:57865"/>
        <dbReference type="EC" id="3.6.1.9"/>
    </reaction>
</comment>
<comment type="subcellular location">
    <subcellularLocation>
        <location evidence="4">Cytoplasm</location>
    </subcellularLocation>
</comment>
<feature type="site" description="Important for substrate specificity" evidence="4">
    <location>
        <position position="77"/>
    </location>
</feature>
<evidence type="ECO:0000256" key="4">
    <source>
        <dbReference type="HAMAP-Rule" id="MF_00528"/>
    </source>
</evidence>
<dbReference type="EC" id="3.6.1.9" evidence="4"/>
<dbReference type="GO" id="GO:0005737">
    <property type="term" value="C:cytoplasm"/>
    <property type="evidence" value="ECO:0007669"/>
    <property type="project" value="UniProtKB-SubCell"/>
</dbReference>
<keyword evidence="4" id="KW-0963">Cytoplasm</keyword>
<dbReference type="InterPro" id="IPR003697">
    <property type="entry name" value="Maf-like"/>
</dbReference>
<gene>
    <name evidence="5" type="ordered locus">UWK_00050</name>
</gene>
<dbReference type="CDD" id="cd00555">
    <property type="entry name" value="Maf"/>
    <property type="match status" value="1"/>
</dbReference>
<dbReference type="GO" id="GO:0036221">
    <property type="term" value="F:UTP diphosphatase activity"/>
    <property type="evidence" value="ECO:0007669"/>
    <property type="project" value="RHEA"/>
</dbReference>
<accession>M1NZF1</accession>
<dbReference type="STRING" id="1167006.UWK_00050"/>
<dbReference type="RefSeq" id="WP_015402337.1">
    <property type="nucleotide sequence ID" value="NC_020304.1"/>
</dbReference>
<dbReference type="Pfam" id="PF02545">
    <property type="entry name" value="Maf"/>
    <property type="match status" value="1"/>
</dbReference>
<dbReference type="HAMAP" id="MF_00528">
    <property type="entry name" value="Maf"/>
    <property type="match status" value="1"/>
</dbReference>